<dbReference type="GO" id="GO:0016829">
    <property type="term" value="F:lyase activity"/>
    <property type="evidence" value="ECO:0007669"/>
    <property type="project" value="UniProtKB-KW"/>
</dbReference>
<accession>A0A382IR81</accession>
<dbReference type="SMART" id="SM00922">
    <property type="entry name" value="MR_MLE"/>
    <property type="match status" value="1"/>
</dbReference>
<dbReference type="CDD" id="cd03316">
    <property type="entry name" value="MR_like"/>
    <property type="match status" value="1"/>
</dbReference>
<feature type="non-terminal residue" evidence="3">
    <location>
        <position position="255"/>
    </location>
</feature>
<evidence type="ECO:0000256" key="1">
    <source>
        <dbReference type="ARBA" id="ARBA00023239"/>
    </source>
</evidence>
<gene>
    <name evidence="3" type="ORF">METZ01_LOCUS254719</name>
</gene>
<dbReference type="EMBL" id="UINC01068900">
    <property type="protein sequence ID" value="SVC01865.1"/>
    <property type="molecule type" value="Genomic_DNA"/>
</dbReference>
<dbReference type="SUPFAM" id="SSF54826">
    <property type="entry name" value="Enolase N-terminal domain-like"/>
    <property type="match status" value="1"/>
</dbReference>
<dbReference type="InterPro" id="IPR013341">
    <property type="entry name" value="Mandelate_racemase_N_dom"/>
</dbReference>
<evidence type="ECO:0000313" key="3">
    <source>
        <dbReference type="EMBL" id="SVC01865.1"/>
    </source>
</evidence>
<dbReference type="Pfam" id="PF02746">
    <property type="entry name" value="MR_MLE_N"/>
    <property type="match status" value="1"/>
</dbReference>
<dbReference type="Pfam" id="PF13378">
    <property type="entry name" value="MR_MLE_C"/>
    <property type="match status" value="1"/>
</dbReference>
<dbReference type="PANTHER" id="PTHR48080:SF2">
    <property type="entry name" value="D-GALACTONATE DEHYDRATASE"/>
    <property type="match status" value="1"/>
</dbReference>
<dbReference type="Gene3D" id="3.20.20.120">
    <property type="entry name" value="Enolase-like C-terminal domain"/>
    <property type="match status" value="1"/>
</dbReference>
<feature type="domain" description="Mandelate racemase/muconate lactonizing enzyme C-terminal" evidence="2">
    <location>
        <begin position="151"/>
        <end position="255"/>
    </location>
</feature>
<keyword evidence="1" id="KW-0456">Lyase</keyword>
<dbReference type="SUPFAM" id="SSF51604">
    <property type="entry name" value="Enolase C-terminal domain-like"/>
    <property type="match status" value="1"/>
</dbReference>
<sequence>MKITSVETMVIENVEPYRGGRYLLFLEINTNEGIVGLGERITGNTYSKRLKDLRSQIDLIEEYADEFLIGENPLNIEKIWDRIYASRHDFRHPSLHATPVISAIDMALWDIAGKVSGQPIYNLLGGQYHEKLRAYAYMPSGSPGGNFRDDPSIAGEIAQQLLEEGNSACKLDPFMPEYPIPRDIPLWEIEHAAKIFESIRQTVGNKLEVGIGTHGQLTTYSAIRVADFLQPYHPFWFEEPVPPENVDEMVRVAQH</sequence>
<protein>
    <recommendedName>
        <fullName evidence="2">Mandelate racemase/muconate lactonizing enzyme C-terminal domain-containing protein</fullName>
    </recommendedName>
</protein>
<dbReference type="PANTHER" id="PTHR48080">
    <property type="entry name" value="D-GALACTONATE DEHYDRATASE-RELATED"/>
    <property type="match status" value="1"/>
</dbReference>
<dbReference type="InterPro" id="IPR029017">
    <property type="entry name" value="Enolase-like_N"/>
</dbReference>
<dbReference type="InterPro" id="IPR034593">
    <property type="entry name" value="DgoD-like"/>
</dbReference>
<dbReference type="AlphaFoldDB" id="A0A382IR81"/>
<dbReference type="InterPro" id="IPR013342">
    <property type="entry name" value="Mandelate_racemase_C"/>
</dbReference>
<dbReference type="InterPro" id="IPR029065">
    <property type="entry name" value="Enolase_C-like"/>
</dbReference>
<reference evidence="3" key="1">
    <citation type="submission" date="2018-05" db="EMBL/GenBank/DDBJ databases">
        <authorList>
            <person name="Lanie J.A."/>
            <person name="Ng W.-L."/>
            <person name="Kazmierczak K.M."/>
            <person name="Andrzejewski T.M."/>
            <person name="Davidsen T.M."/>
            <person name="Wayne K.J."/>
            <person name="Tettelin H."/>
            <person name="Glass J.I."/>
            <person name="Rusch D."/>
            <person name="Podicherti R."/>
            <person name="Tsui H.-C.T."/>
            <person name="Winkler M.E."/>
        </authorList>
    </citation>
    <scope>NUCLEOTIDE SEQUENCE</scope>
</reference>
<evidence type="ECO:0000259" key="2">
    <source>
        <dbReference type="SMART" id="SM00922"/>
    </source>
</evidence>
<organism evidence="3">
    <name type="scientific">marine metagenome</name>
    <dbReference type="NCBI Taxonomy" id="408172"/>
    <lineage>
        <taxon>unclassified sequences</taxon>
        <taxon>metagenomes</taxon>
        <taxon>ecological metagenomes</taxon>
    </lineage>
</organism>
<name>A0A382IR81_9ZZZZ</name>
<proteinExistence type="predicted"/>
<dbReference type="Gene3D" id="3.30.390.10">
    <property type="entry name" value="Enolase-like, N-terminal domain"/>
    <property type="match status" value="1"/>
</dbReference>
<dbReference type="InterPro" id="IPR036849">
    <property type="entry name" value="Enolase-like_C_sf"/>
</dbReference>